<protein>
    <submittedName>
        <fullName evidence="2">Epimerase</fullName>
    </submittedName>
</protein>
<dbReference type="AlphaFoldDB" id="A0A7I8C0N6"/>
<evidence type="ECO:0000313" key="2">
    <source>
        <dbReference type="EMBL" id="BCF93780.1"/>
    </source>
</evidence>
<organism evidence="2 3">
    <name type="scientific">Paraburkholderia largidicola</name>
    <dbReference type="NCBI Taxonomy" id="3014751"/>
    <lineage>
        <taxon>Bacteria</taxon>
        <taxon>Pseudomonadati</taxon>
        <taxon>Pseudomonadota</taxon>
        <taxon>Betaproteobacteria</taxon>
        <taxon>Burkholderiales</taxon>
        <taxon>Burkholderiaceae</taxon>
        <taxon>Paraburkholderia</taxon>
    </lineage>
</organism>
<dbReference type="RefSeq" id="WP_180725346.1">
    <property type="nucleotide sequence ID" value="NZ_AP023176.1"/>
</dbReference>
<dbReference type="KEGG" id="plad:PPGU16_68470"/>
<evidence type="ECO:0000259" key="1">
    <source>
        <dbReference type="Pfam" id="PF01261"/>
    </source>
</evidence>
<dbReference type="Proteomes" id="UP000510888">
    <property type="component" value="Plasmid PPGU16_p1"/>
</dbReference>
<keyword evidence="2" id="KW-0614">Plasmid</keyword>
<gene>
    <name evidence="2" type="ORF">PPGU16_68470</name>
</gene>
<keyword evidence="3" id="KW-1185">Reference proteome</keyword>
<dbReference type="SUPFAM" id="SSF51658">
    <property type="entry name" value="Xylose isomerase-like"/>
    <property type="match status" value="1"/>
</dbReference>
<accession>A0A7I8C0N6</accession>
<dbReference type="InterPro" id="IPR013022">
    <property type="entry name" value="Xyl_isomerase-like_TIM-brl"/>
</dbReference>
<evidence type="ECO:0000313" key="3">
    <source>
        <dbReference type="Proteomes" id="UP000510888"/>
    </source>
</evidence>
<geneLocation type="plasmid" evidence="2 3">
    <name>PPGU16_p1</name>
</geneLocation>
<dbReference type="InterPro" id="IPR036237">
    <property type="entry name" value="Xyl_isomerase-like_sf"/>
</dbReference>
<dbReference type="PANTHER" id="PTHR12110:SF21">
    <property type="entry name" value="XYLOSE ISOMERASE-LIKE TIM BARREL DOMAIN-CONTAINING PROTEIN"/>
    <property type="match status" value="1"/>
</dbReference>
<name>A0A7I8C0N6_9BURK</name>
<feature type="domain" description="Xylose isomerase-like TIM barrel" evidence="1">
    <location>
        <begin position="19"/>
        <end position="256"/>
    </location>
</feature>
<dbReference type="PANTHER" id="PTHR12110">
    <property type="entry name" value="HYDROXYPYRUVATE ISOMERASE"/>
    <property type="match status" value="1"/>
</dbReference>
<sequence>MTPGVFARTYAAKYPGDLFARIRADGFASVQFNLSCAGLAALPETLAPGVGEGIAEAARENGLTLCALSGTYNMAHPDPSQRLRDRAGFTNVMRAAREMDVSLVTLCTGSRDTSNMWRAHPDNGSVEAWSALRGELDFALSLAEEFNLVLGIEPEPGNVIADARLARKILDEANSKRLGIVLDAANLLPPEAQPRQAEIVAEAAELLGGSLFLVHAKDIDRHGVVVPAGKGGVDLPAFVARMKSVGYDGPLVGHNFEESDAPGVATYLASIIRSQAS</sequence>
<dbReference type="InterPro" id="IPR050312">
    <property type="entry name" value="IolE/XylAMocC-like"/>
</dbReference>
<dbReference type="Pfam" id="PF01261">
    <property type="entry name" value="AP_endonuc_2"/>
    <property type="match status" value="1"/>
</dbReference>
<reference evidence="2 3" key="1">
    <citation type="journal article" date="2020" name="Genes (Basel)">
        <title>Genomic Comparison of Insect Gut Symbionts from Divergent Burkholderia Subclades.</title>
        <authorList>
            <person name="Takeshita K."/>
            <person name="Kikuchi Y."/>
        </authorList>
    </citation>
    <scope>NUCLEOTIDE SEQUENCE [LARGE SCALE GENOMIC DNA]</scope>
    <source>
        <strain evidence="2 3">PGU16</strain>
        <plasmid evidence="2 3">PPGU16_p1</plasmid>
    </source>
</reference>
<dbReference type="Gene3D" id="3.20.20.150">
    <property type="entry name" value="Divalent-metal-dependent TIM barrel enzymes"/>
    <property type="match status" value="1"/>
</dbReference>
<dbReference type="EMBL" id="AP023176">
    <property type="protein sequence ID" value="BCF93780.1"/>
    <property type="molecule type" value="Genomic_DNA"/>
</dbReference>
<proteinExistence type="predicted"/>